<gene>
    <name evidence="2" type="ORF">EZH22_23230</name>
</gene>
<sequence length="321" mass="35161">MAGMVDLTVVTFEGVEEYPGIRLVTIPAPVSRFERYYGSAWRAKGAVAATVPDLVHAHGDDFLLSHGTPIVRTFYGLSLSEALSSRGLRRFNHFILAGLEQWAARRATTRLGIAVEAVEHFGCESLFPPFFGTTSAGVRRPSETPTIVFIGSFQGRKQGWLAQRAVAGLRATHAWHKARLIVVGPKEDAQNWEPWVDHCSGLSDQDVSGLLAAAWLLVSPSRYEGFGIPIVEALAHGVAVVAIENPGSSYILGQAEPRVPLMLTNEEGFSDAVSTRIENGPLLHPEEFFAAQDVVSRLTRAGSPERLFEIYRETLSKRGRR</sequence>
<dbReference type="EMBL" id="CP063362">
    <property type="protein sequence ID" value="QRG05903.1"/>
    <property type="molecule type" value="Genomic_DNA"/>
</dbReference>
<organism evidence="2 3">
    <name type="scientific">Xanthobacter dioxanivorans</name>
    <dbReference type="NCBI Taxonomy" id="2528964"/>
    <lineage>
        <taxon>Bacteria</taxon>
        <taxon>Pseudomonadati</taxon>
        <taxon>Pseudomonadota</taxon>
        <taxon>Alphaproteobacteria</taxon>
        <taxon>Hyphomicrobiales</taxon>
        <taxon>Xanthobacteraceae</taxon>
        <taxon>Xanthobacter</taxon>
    </lineage>
</organism>
<dbReference type="PANTHER" id="PTHR46401:SF2">
    <property type="entry name" value="GLYCOSYLTRANSFERASE WBBK-RELATED"/>
    <property type="match status" value="1"/>
</dbReference>
<reference evidence="2 3" key="1">
    <citation type="submission" date="2020-10" db="EMBL/GenBank/DDBJ databases">
        <title>Degradation of 1,4-Dioxane by Xanthobacter sp. YN2, via a Novel Group-2 Soluble Di-Iron Monooxygenase.</title>
        <authorList>
            <person name="Ma F."/>
            <person name="Wang Y."/>
            <person name="Yang J."/>
            <person name="Guo H."/>
            <person name="Su D."/>
            <person name="Yu L."/>
        </authorList>
    </citation>
    <scope>NUCLEOTIDE SEQUENCE [LARGE SCALE GENOMIC DNA]</scope>
    <source>
        <strain evidence="2 3">YN2</strain>
    </source>
</reference>
<keyword evidence="3" id="KW-1185">Reference proteome</keyword>
<dbReference type="PANTHER" id="PTHR46401">
    <property type="entry name" value="GLYCOSYLTRANSFERASE WBBK-RELATED"/>
    <property type="match status" value="1"/>
</dbReference>
<accession>A0A974SJ10</accession>
<dbReference type="CDD" id="cd03801">
    <property type="entry name" value="GT4_PimA-like"/>
    <property type="match status" value="1"/>
</dbReference>
<keyword evidence="1" id="KW-0808">Transferase</keyword>
<dbReference type="Gene3D" id="3.40.50.2000">
    <property type="entry name" value="Glycogen Phosphorylase B"/>
    <property type="match status" value="2"/>
</dbReference>
<dbReference type="KEGG" id="xdi:EZH22_23230"/>
<dbReference type="Proteomes" id="UP000596427">
    <property type="component" value="Chromosome"/>
</dbReference>
<proteinExistence type="predicted"/>
<dbReference type="GO" id="GO:0016757">
    <property type="term" value="F:glycosyltransferase activity"/>
    <property type="evidence" value="ECO:0007669"/>
    <property type="project" value="TreeGrafter"/>
</dbReference>
<dbReference type="SUPFAM" id="SSF53756">
    <property type="entry name" value="UDP-Glycosyltransferase/glycogen phosphorylase"/>
    <property type="match status" value="1"/>
</dbReference>
<protein>
    <submittedName>
        <fullName evidence="2">Glycosyltransferase</fullName>
    </submittedName>
</protein>
<evidence type="ECO:0000313" key="2">
    <source>
        <dbReference type="EMBL" id="QRG05903.1"/>
    </source>
</evidence>
<dbReference type="AlphaFoldDB" id="A0A974SJ10"/>
<dbReference type="GO" id="GO:0009103">
    <property type="term" value="P:lipopolysaccharide biosynthetic process"/>
    <property type="evidence" value="ECO:0007669"/>
    <property type="project" value="TreeGrafter"/>
</dbReference>
<evidence type="ECO:0000256" key="1">
    <source>
        <dbReference type="ARBA" id="ARBA00022679"/>
    </source>
</evidence>
<dbReference type="Pfam" id="PF13692">
    <property type="entry name" value="Glyco_trans_1_4"/>
    <property type="match status" value="1"/>
</dbReference>
<evidence type="ECO:0000313" key="3">
    <source>
        <dbReference type="Proteomes" id="UP000596427"/>
    </source>
</evidence>
<name>A0A974SJ10_9HYPH</name>